<keyword evidence="9" id="KW-1185">Reference proteome</keyword>
<reference evidence="9" key="1">
    <citation type="journal article" date="2017" name="Genome Biol.">
        <title>Comparative genomics reveals high biological diversity and specific adaptations in the industrially and medically important fungal genus Aspergillus.</title>
        <authorList>
            <person name="de Vries R.P."/>
            <person name="Riley R."/>
            <person name="Wiebenga A."/>
            <person name="Aguilar-Osorio G."/>
            <person name="Amillis S."/>
            <person name="Uchima C.A."/>
            <person name="Anderluh G."/>
            <person name="Asadollahi M."/>
            <person name="Askin M."/>
            <person name="Barry K."/>
            <person name="Battaglia E."/>
            <person name="Bayram O."/>
            <person name="Benocci T."/>
            <person name="Braus-Stromeyer S.A."/>
            <person name="Caldana C."/>
            <person name="Canovas D."/>
            <person name="Cerqueira G.C."/>
            <person name="Chen F."/>
            <person name="Chen W."/>
            <person name="Choi C."/>
            <person name="Clum A."/>
            <person name="Dos Santos R.A."/>
            <person name="Damasio A.R."/>
            <person name="Diallinas G."/>
            <person name="Emri T."/>
            <person name="Fekete E."/>
            <person name="Flipphi M."/>
            <person name="Freyberg S."/>
            <person name="Gallo A."/>
            <person name="Gournas C."/>
            <person name="Habgood R."/>
            <person name="Hainaut M."/>
            <person name="Harispe M.L."/>
            <person name="Henrissat B."/>
            <person name="Hilden K.S."/>
            <person name="Hope R."/>
            <person name="Hossain A."/>
            <person name="Karabika E."/>
            <person name="Karaffa L."/>
            <person name="Karanyi Z."/>
            <person name="Krasevec N."/>
            <person name="Kuo A."/>
            <person name="Kusch H."/>
            <person name="LaButti K."/>
            <person name="Lagendijk E.L."/>
            <person name="Lapidus A."/>
            <person name="Levasseur A."/>
            <person name="Lindquist E."/>
            <person name="Lipzen A."/>
            <person name="Logrieco A.F."/>
            <person name="MacCabe A."/>
            <person name="Maekelae M.R."/>
            <person name="Malavazi I."/>
            <person name="Melin P."/>
            <person name="Meyer V."/>
            <person name="Mielnichuk N."/>
            <person name="Miskei M."/>
            <person name="Molnar A.P."/>
            <person name="Mule G."/>
            <person name="Ngan C.Y."/>
            <person name="Orejas M."/>
            <person name="Orosz E."/>
            <person name="Ouedraogo J.P."/>
            <person name="Overkamp K.M."/>
            <person name="Park H.-S."/>
            <person name="Perrone G."/>
            <person name="Piumi F."/>
            <person name="Punt P.J."/>
            <person name="Ram A.F."/>
            <person name="Ramon A."/>
            <person name="Rauscher S."/>
            <person name="Record E."/>
            <person name="Riano-Pachon D.M."/>
            <person name="Robert V."/>
            <person name="Roehrig J."/>
            <person name="Ruller R."/>
            <person name="Salamov A."/>
            <person name="Salih N.S."/>
            <person name="Samson R.A."/>
            <person name="Sandor E."/>
            <person name="Sanguinetti M."/>
            <person name="Schuetze T."/>
            <person name="Sepcic K."/>
            <person name="Shelest E."/>
            <person name="Sherlock G."/>
            <person name="Sophianopoulou V."/>
            <person name="Squina F.M."/>
            <person name="Sun H."/>
            <person name="Susca A."/>
            <person name="Todd R.B."/>
            <person name="Tsang A."/>
            <person name="Unkles S.E."/>
            <person name="van de Wiele N."/>
            <person name="van Rossen-Uffink D."/>
            <person name="Oliveira J.V."/>
            <person name="Vesth T.C."/>
            <person name="Visser J."/>
            <person name="Yu J.-H."/>
            <person name="Zhou M."/>
            <person name="Andersen M.R."/>
            <person name="Archer D.B."/>
            <person name="Baker S.E."/>
            <person name="Benoit I."/>
            <person name="Brakhage A.A."/>
            <person name="Braus G.H."/>
            <person name="Fischer R."/>
            <person name="Frisvad J.C."/>
            <person name="Goldman G.H."/>
            <person name="Houbraken J."/>
            <person name="Oakley B."/>
            <person name="Pocsi I."/>
            <person name="Scazzocchio C."/>
            <person name="Seiboth B."/>
            <person name="vanKuyk P.A."/>
            <person name="Wortman J."/>
            <person name="Dyer P.S."/>
            <person name="Grigoriev I.V."/>
        </authorList>
    </citation>
    <scope>NUCLEOTIDE SEQUENCE [LARGE SCALE GENOMIC DNA]</scope>
    <source>
        <strain evidence="9">CBS 101740 / IMI 381727 / IBT 21946</strain>
    </source>
</reference>
<dbReference type="SUPFAM" id="SSF51011">
    <property type="entry name" value="Glycosyl hydrolase domain"/>
    <property type="match status" value="1"/>
</dbReference>
<dbReference type="Gene3D" id="3.20.20.80">
    <property type="entry name" value="Glycosidases"/>
    <property type="match status" value="1"/>
</dbReference>
<dbReference type="OrthoDB" id="2012278at2759"/>
<name>A0A1L9U547_ASPBC</name>
<dbReference type="EMBL" id="KV878697">
    <property type="protein sequence ID" value="OJJ66801.1"/>
    <property type="molecule type" value="Genomic_DNA"/>
</dbReference>
<evidence type="ECO:0000256" key="4">
    <source>
        <dbReference type="SAM" id="MobiDB-lite"/>
    </source>
</evidence>
<dbReference type="OMA" id="MWSRYIR"/>
<feature type="domain" description="Endo-beta-1,6-galactanase-like" evidence="6">
    <location>
        <begin position="101"/>
        <end position="241"/>
    </location>
</feature>
<dbReference type="InterPro" id="IPR033452">
    <property type="entry name" value="GH30_C"/>
</dbReference>
<dbReference type="InterPro" id="IPR039514">
    <property type="entry name" value="6GAL-like"/>
</dbReference>
<dbReference type="InterPro" id="IPR001139">
    <property type="entry name" value="Glyco_hydro_30"/>
</dbReference>
<dbReference type="InterPro" id="IPR013780">
    <property type="entry name" value="Glyco_hydro_b"/>
</dbReference>
<evidence type="ECO:0000313" key="8">
    <source>
        <dbReference type="EMBL" id="OJJ66801.1"/>
    </source>
</evidence>
<dbReference type="InterPro" id="IPR017853">
    <property type="entry name" value="GH"/>
</dbReference>
<proteinExistence type="inferred from homology"/>
<dbReference type="GO" id="GO:0004348">
    <property type="term" value="F:glucosylceramidase activity"/>
    <property type="evidence" value="ECO:0007669"/>
    <property type="project" value="InterPro"/>
</dbReference>
<feature type="region of interest" description="Disordered" evidence="4">
    <location>
        <begin position="85"/>
        <end position="104"/>
    </location>
</feature>
<dbReference type="GO" id="GO:0016020">
    <property type="term" value="C:membrane"/>
    <property type="evidence" value="ECO:0007669"/>
    <property type="project" value="GOC"/>
</dbReference>
<dbReference type="STRING" id="767769.A0A1L9U547"/>
<dbReference type="SUPFAM" id="SSF51445">
    <property type="entry name" value="(Trans)glycosidases"/>
    <property type="match status" value="1"/>
</dbReference>
<feature type="signal peptide" evidence="5">
    <location>
        <begin position="1"/>
        <end position="19"/>
    </location>
</feature>
<dbReference type="GO" id="GO:0006680">
    <property type="term" value="P:glucosylceramide catabolic process"/>
    <property type="evidence" value="ECO:0007669"/>
    <property type="project" value="TreeGrafter"/>
</dbReference>
<dbReference type="GeneID" id="93572001"/>
<evidence type="ECO:0000313" key="9">
    <source>
        <dbReference type="Proteomes" id="UP000184499"/>
    </source>
</evidence>
<comment type="similarity">
    <text evidence="1">Belongs to the glycosyl hydrolase 30 family.</text>
</comment>
<dbReference type="RefSeq" id="XP_067474051.1">
    <property type="nucleotide sequence ID" value="XM_067619513.1"/>
</dbReference>
<sequence length="459" mass="49076">MKTLQPALLLFLAHGAARACGSTISINPGSQLQEIDGFGFSQAFGRAKEFKAANTSLQKQALDLLFSTDTGAGFSIIRNYIPSSSGTTIEPNSPGSPSKSPTYRWDDDDQGQVWFTKQAASYGVKTIYADAWSAPGFMKTSGNEAKPGYLCGTPGHTCSTGDWQQAYANYLVQYVKDYQKAGLSISHLGFLNEPDYEPGYSQMQISEDAKEAISFIPILSKAVKEAGLDVNITCCDATGWPKQTTYTDALVSAGMESYLGAITSHEYSGDATSPLKTDLHTWITEAGDGSHPFSTIWYKDGATNEGMTWAKKIATGMVDAGLSAYLFWEGFEIDQYQSASHLVDVDKTTGDAFPSTIFDAFTMWSRFIRPGAHRVSTTGSLDDVTIGAFKNPDGSVIAVLTNSGSTSQTAEISVPSGKTSVTAWLTDNSHKVASTTVHVANGVATVDVSAHGVVTIKFA</sequence>
<gene>
    <name evidence="8" type="ORF">ASPBRDRAFT_163218</name>
</gene>
<dbReference type="VEuPathDB" id="FungiDB:ASPBRDRAFT_163218"/>
<feature type="compositionally biased region" description="Polar residues" evidence="4">
    <location>
        <begin position="85"/>
        <end position="101"/>
    </location>
</feature>
<feature type="domain" description="Glycosyl hydrolase family 30 beta sandwich" evidence="7">
    <location>
        <begin position="371"/>
        <end position="455"/>
    </location>
</feature>
<evidence type="ECO:0000256" key="5">
    <source>
        <dbReference type="SAM" id="SignalP"/>
    </source>
</evidence>
<evidence type="ECO:0000256" key="1">
    <source>
        <dbReference type="ARBA" id="ARBA00005382"/>
    </source>
</evidence>
<evidence type="ECO:0000256" key="3">
    <source>
        <dbReference type="ARBA" id="ARBA00022801"/>
    </source>
</evidence>
<feature type="chain" id="PRO_5013267913" description="Glycosyl hydrolase family 30 beta sandwich domain-containing protein" evidence="5">
    <location>
        <begin position="20"/>
        <end position="459"/>
    </location>
</feature>
<evidence type="ECO:0008006" key="10">
    <source>
        <dbReference type="Google" id="ProtNLM"/>
    </source>
</evidence>
<organism evidence="8 9">
    <name type="scientific">Aspergillus brasiliensis (strain CBS 101740 / IMI 381727 / IBT 21946)</name>
    <dbReference type="NCBI Taxonomy" id="767769"/>
    <lineage>
        <taxon>Eukaryota</taxon>
        <taxon>Fungi</taxon>
        <taxon>Dikarya</taxon>
        <taxon>Ascomycota</taxon>
        <taxon>Pezizomycotina</taxon>
        <taxon>Eurotiomycetes</taxon>
        <taxon>Eurotiomycetidae</taxon>
        <taxon>Eurotiales</taxon>
        <taxon>Aspergillaceae</taxon>
        <taxon>Aspergillus</taxon>
        <taxon>Aspergillus subgen. Circumdati</taxon>
    </lineage>
</organism>
<keyword evidence="3" id="KW-0378">Hydrolase</keyword>
<accession>A0A1L9U547</accession>
<dbReference type="Pfam" id="PF17189">
    <property type="entry name" value="Glyco_hydro_30C"/>
    <property type="match status" value="1"/>
</dbReference>
<keyword evidence="2 5" id="KW-0732">Signal</keyword>
<dbReference type="Proteomes" id="UP000184499">
    <property type="component" value="Unassembled WGS sequence"/>
</dbReference>
<dbReference type="AlphaFoldDB" id="A0A1L9U547"/>
<dbReference type="PANTHER" id="PTHR11069">
    <property type="entry name" value="GLUCOSYLCERAMIDASE"/>
    <property type="match status" value="1"/>
</dbReference>
<evidence type="ECO:0000259" key="7">
    <source>
        <dbReference type="Pfam" id="PF17189"/>
    </source>
</evidence>
<dbReference type="Pfam" id="PF14587">
    <property type="entry name" value="Glyco_hydr_30_2"/>
    <property type="match status" value="1"/>
</dbReference>
<dbReference type="Gene3D" id="2.60.40.1180">
    <property type="entry name" value="Golgi alpha-mannosidase II"/>
    <property type="match status" value="1"/>
</dbReference>
<protein>
    <recommendedName>
        <fullName evidence="10">Glycosyl hydrolase family 30 beta sandwich domain-containing protein</fullName>
    </recommendedName>
</protein>
<evidence type="ECO:0000256" key="2">
    <source>
        <dbReference type="ARBA" id="ARBA00022729"/>
    </source>
</evidence>
<dbReference type="PANTHER" id="PTHR11069:SF23">
    <property type="entry name" value="LYSOSOMAL ACID GLUCOSYLCERAMIDASE"/>
    <property type="match status" value="1"/>
</dbReference>
<evidence type="ECO:0000259" key="6">
    <source>
        <dbReference type="Pfam" id="PF14587"/>
    </source>
</evidence>